<organism evidence="1">
    <name type="scientific">Rhizophora mucronata</name>
    <name type="common">Asiatic mangrove</name>
    <dbReference type="NCBI Taxonomy" id="61149"/>
    <lineage>
        <taxon>Eukaryota</taxon>
        <taxon>Viridiplantae</taxon>
        <taxon>Streptophyta</taxon>
        <taxon>Embryophyta</taxon>
        <taxon>Tracheophyta</taxon>
        <taxon>Spermatophyta</taxon>
        <taxon>Magnoliopsida</taxon>
        <taxon>eudicotyledons</taxon>
        <taxon>Gunneridae</taxon>
        <taxon>Pentapetalae</taxon>
        <taxon>rosids</taxon>
        <taxon>fabids</taxon>
        <taxon>Malpighiales</taxon>
        <taxon>Rhizophoraceae</taxon>
        <taxon>Rhizophora</taxon>
    </lineage>
</organism>
<reference evidence="1" key="1">
    <citation type="submission" date="2018-02" db="EMBL/GenBank/DDBJ databases">
        <title>Rhizophora mucronata_Transcriptome.</title>
        <authorList>
            <person name="Meera S.P."/>
            <person name="Sreeshan A."/>
            <person name="Augustine A."/>
        </authorList>
    </citation>
    <scope>NUCLEOTIDE SEQUENCE</scope>
    <source>
        <tissue evidence="1">Leaf</tissue>
    </source>
</reference>
<sequence>MVGMHASPNSHIYIQNIITLRINCPSVASQALVKWLKLEHETKRSKVQVPPFPYQ</sequence>
<protein>
    <submittedName>
        <fullName evidence="1">Uncharacterized protein</fullName>
    </submittedName>
</protein>
<proteinExistence type="predicted"/>
<dbReference type="AlphaFoldDB" id="A0A2P2QL27"/>
<evidence type="ECO:0000313" key="1">
    <source>
        <dbReference type="EMBL" id="MBX67700.1"/>
    </source>
</evidence>
<dbReference type="EMBL" id="GGEC01087216">
    <property type="protein sequence ID" value="MBX67700.1"/>
    <property type="molecule type" value="Transcribed_RNA"/>
</dbReference>
<accession>A0A2P2QL27</accession>
<name>A0A2P2QL27_RHIMU</name>